<protein>
    <recommendedName>
        <fullName evidence="3">Nucleotide-diphospho-sugar transferase</fullName>
    </recommendedName>
</protein>
<comment type="caution">
    <text evidence="1">The sequence shown here is derived from an EMBL/GenBank/DDBJ whole genome shotgun (WGS) entry which is preliminary data.</text>
</comment>
<dbReference type="EMBL" id="SNWM01000002">
    <property type="protein sequence ID" value="TDO23142.1"/>
    <property type="molecule type" value="Genomic_DNA"/>
</dbReference>
<evidence type="ECO:0000313" key="2">
    <source>
        <dbReference type="Proteomes" id="UP000295499"/>
    </source>
</evidence>
<dbReference type="RefSeq" id="WP_133555083.1">
    <property type="nucleotide sequence ID" value="NZ_SNWM01000002.1"/>
</dbReference>
<evidence type="ECO:0000313" key="1">
    <source>
        <dbReference type="EMBL" id="TDO23142.1"/>
    </source>
</evidence>
<name>A0A4R6ILZ7_9SPHI</name>
<dbReference type="Gene3D" id="3.90.550.10">
    <property type="entry name" value="Spore Coat Polysaccharide Biosynthesis Protein SpsA, Chain A"/>
    <property type="match status" value="1"/>
</dbReference>
<keyword evidence="2" id="KW-1185">Reference proteome</keyword>
<dbReference type="AlphaFoldDB" id="A0A4R6ILZ7"/>
<evidence type="ECO:0008006" key="3">
    <source>
        <dbReference type="Google" id="ProtNLM"/>
    </source>
</evidence>
<proteinExistence type="predicted"/>
<accession>A0A4R6ILZ7</accession>
<dbReference type="SUPFAM" id="SSF53448">
    <property type="entry name" value="Nucleotide-diphospho-sugar transferases"/>
    <property type="match status" value="1"/>
</dbReference>
<dbReference type="Proteomes" id="UP000295499">
    <property type="component" value="Unassembled WGS sequence"/>
</dbReference>
<dbReference type="InterPro" id="IPR029044">
    <property type="entry name" value="Nucleotide-diphossugar_trans"/>
</dbReference>
<reference evidence="1 2" key="1">
    <citation type="submission" date="2019-03" db="EMBL/GenBank/DDBJ databases">
        <title>Genomic Encyclopedia of Archaeal and Bacterial Type Strains, Phase II (KMG-II): from individual species to whole genera.</title>
        <authorList>
            <person name="Goeker M."/>
        </authorList>
    </citation>
    <scope>NUCLEOTIDE SEQUENCE [LARGE SCALE GENOMIC DNA]</scope>
    <source>
        <strain evidence="1 2">DSM 19034</strain>
    </source>
</reference>
<organism evidence="1 2">
    <name type="scientific">Pedobacter duraquae</name>
    <dbReference type="NCBI Taxonomy" id="425511"/>
    <lineage>
        <taxon>Bacteria</taxon>
        <taxon>Pseudomonadati</taxon>
        <taxon>Bacteroidota</taxon>
        <taxon>Sphingobacteriia</taxon>
        <taxon>Sphingobacteriales</taxon>
        <taxon>Sphingobacteriaceae</taxon>
        <taxon>Pedobacter</taxon>
    </lineage>
</organism>
<gene>
    <name evidence="1" type="ORF">CLV32_2129</name>
</gene>
<sequence>MSYNTPVLFLVFNRPEQTAIVFAEIRKQKPTQLYIAADGPRAGNETDKLRCAEVREIVKLIDWECTVELRFNEHNVGTKYAVSTAINWFFEHVESGIILEDDCLPNESFFEFSAEMLERYQSNAKVMMINGCSFQPKPLDTNDYYFSKYVHVWGWATWRRAWDLYHIELTGISSEQFEHVVSSTFSQKRERQRWIQNFHLIQNGFDTWDYQWMFWIWKNKGLSITPWHNLISNIGFGKDATHTLDENSGQSKMAQHHLKISSHPHSVFEHKKADALERYQIIISPSREFRWQQIKGIIRRLIRNGNGAKA</sequence>
<dbReference type="OrthoDB" id="9785375at2"/>